<dbReference type="SUPFAM" id="SSF51445">
    <property type="entry name" value="(Trans)glycosidases"/>
    <property type="match status" value="1"/>
</dbReference>
<evidence type="ECO:0000313" key="5">
    <source>
        <dbReference type="EMBL" id="QEL20001.1"/>
    </source>
</evidence>
<evidence type="ECO:0000256" key="2">
    <source>
        <dbReference type="ARBA" id="ARBA00023277"/>
    </source>
</evidence>
<evidence type="ECO:0000256" key="1">
    <source>
        <dbReference type="ARBA" id="ARBA00022801"/>
    </source>
</evidence>
<name>A0A5C1AL90_9BACT</name>
<keyword evidence="6" id="KW-1185">Reference proteome</keyword>
<accession>A0A5C1AL90</accession>
<dbReference type="Gene3D" id="3.20.20.80">
    <property type="entry name" value="Glycosidases"/>
    <property type="match status" value="1"/>
</dbReference>
<dbReference type="EMBL" id="CP042425">
    <property type="protein sequence ID" value="QEL20001.1"/>
    <property type="molecule type" value="Genomic_DNA"/>
</dbReference>
<dbReference type="KEGG" id="lrs:PX52LOC_07085"/>
<keyword evidence="3" id="KW-0624">Polysaccharide degradation</keyword>
<keyword evidence="5" id="KW-0858">Xylan degradation</keyword>
<proteinExistence type="predicted"/>
<dbReference type="GO" id="GO:0045493">
    <property type="term" value="P:xylan catabolic process"/>
    <property type="evidence" value="ECO:0007669"/>
    <property type="project" value="UniProtKB-KW"/>
</dbReference>
<dbReference type="GO" id="GO:0004553">
    <property type="term" value="F:hydrolase activity, hydrolyzing O-glycosyl compounds"/>
    <property type="evidence" value="ECO:0007669"/>
    <property type="project" value="InterPro"/>
</dbReference>
<reference evidence="6" key="1">
    <citation type="submission" date="2019-08" db="EMBL/GenBank/DDBJ databases">
        <title>Limnoglobus roseus gen. nov., sp. nov., a novel freshwater planctomycete with a giant genome from the family Gemmataceae.</title>
        <authorList>
            <person name="Kulichevskaya I.S."/>
            <person name="Naumoff D.G."/>
            <person name="Miroshnikov K."/>
            <person name="Ivanova A."/>
            <person name="Philippov D.A."/>
            <person name="Hakobyan A."/>
            <person name="Rijpstra I.C."/>
            <person name="Sinninghe Damste J.S."/>
            <person name="Liesack W."/>
            <person name="Dedysh S.N."/>
        </authorList>
    </citation>
    <scope>NUCLEOTIDE SEQUENCE [LARGE SCALE GENOMIC DNA]</scope>
    <source>
        <strain evidence="6">PX52</strain>
    </source>
</reference>
<evidence type="ECO:0000256" key="3">
    <source>
        <dbReference type="ARBA" id="ARBA00023326"/>
    </source>
</evidence>
<protein>
    <submittedName>
        <fullName evidence="5">Catalytically inactive endo-beta-xylanase-like protein</fullName>
    </submittedName>
</protein>
<feature type="domain" description="GH10" evidence="4">
    <location>
        <begin position="189"/>
        <end position="285"/>
    </location>
</feature>
<evidence type="ECO:0000313" key="6">
    <source>
        <dbReference type="Proteomes" id="UP000324974"/>
    </source>
</evidence>
<dbReference type="Proteomes" id="UP000324974">
    <property type="component" value="Chromosome"/>
</dbReference>
<dbReference type="OrthoDB" id="290971at2"/>
<dbReference type="InterPro" id="IPR017853">
    <property type="entry name" value="GH"/>
</dbReference>
<dbReference type="Pfam" id="PF00331">
    <property type="entry name" value="Glyco_hydro_10"/>
    <property type="match status" value="1"/>
</dbReference>
<evidence type="ECO:0000259" key="4">
    <source>
        <dbReference type="Pfam" id="PF00331"/>
    </source>
</evidence>
<dbReference type="InterPro" id="IPR001000">
    <property type="entry name" value="GH10_dom"/>
</dbReference>
<organism evidence="5 6">
    <name type="scientific">Limnoglobus roseus</name>
    <dbReference type="NCBI Taxonomy" id="2598579"/>
    <lineage>
        <taxon>Bacteria</taxon>
        <taxon>Pseudomonadati</taxon>
        <taxon>Planctomycetota</taxon>
        <taxon>Planctomycetia</taxon>
        <taxon>Gemmatales</taxon>
        <taxon>Gemmataceae</taxon>
        <taxon>Limnoglobus</taxon>
    </lineage>
</organism>
<gene>
    <name evidence="5" type="ORF">PX52LOC_07085</name>
</gene>
<sequence>MGSMNFHLPNPLPAGGRSAVERVQFTGGYDRTPFPTEAKLSPAALQLTKSQQESCAVTIPWPVETFGSPVTSTATLRERPESYDLLVELARGKLNQLRNAIAELEAQGLSPAPEVMAAAKSATQAFVTAVLNPGTAQSAADAGQTIRHCYVSSDALMRQFTGTAIQLRTQGQRRIPTRWGCRIQSVPNAAETALFKAAFTSVVVVPNWAEIEIASTNFDWRNLDAMVDWAIANNYQPTIGPLIDFGEPLPGWLDGWEGELPSLAAFFCDFIESVVHRYQDRVKNWVLCSGFNHWNRYGVSEDDRLRLVGRMLELARTTDVDARWVIGLTQPWGDYLGGDDHSYSPLVFSDTLLRSGLSVNGFELELFAGNDDRASLLRDGLDTVRLLDLFGLLGVPLDVVARHPGRAKASDSQKAGDLSKCWRSSDGEPAQSEWGDWVSKLCLSYAHIRSFTWAAWTDTADDALGLVTADGRPKPLLRALQARREQCL</sequence>
<keyword evidence="1 5" id="KW-0378">Hydrolase</keyword>
<keyword evidence="5" id="KW-0326">Glycosidase</keyword>
<dbReference type="AlphaFoldDB" id="A0A5C1AL90"/>
<keyword evidence="2" id="KW-0119">Carbohydrate metabolism</keyword>